<dbReference type="OrthoDB" id="8687082at2"/>
<gene>
    <name evidence="2" type="primary">vapC_3</name>
    <name evidence="2" type="ORF">Ttaiw_01539</name>
</gene>
<proteinExistence type="predicted"/>
<dbReference type="Proteomes" id="UP000317763">
    <property type="component" value="Unassembled WGS sequence"/>
</dbReference>
<dbReference type="GO" id="GO:0004519">
    <property type="term" value="F:endonuclease activity"/>
    <property type="evidence" value="ECO:0007669"/>
    <property type="project" value="UniProtKB-KW"/>
</dbReference>
<keyword evidence="2" id="KW-0255">Endonuclease</keyword>
<keyword evidence="3" id="KW-1185">Reference proteome</keyword>
<sequence>MRIALDTNVLAYAEGVGDERRCRLAIDWIERLPTDGVVLPAQTLGELARVLIGKAKRSTDQTRLAVLDWADSYEVADSTWRAFQSALDLVVDHGLSMWDALVLAVTAENRCRVLLSEDLQHGFTWRGVTVVNPFLEPTPPLLQALVR</sequence>
<dbReference type="SUPFAM" id="SSF88723">
    <property type="entry name" value="PIN domain-like"/>
    <property type="match status" value="1"/>
</dbReference>
<name>A0A554X6A1_9BURK</name>
<organism evidence="2 3">
    <name type="scientific">Tepidimonas taiwanensis</name>
    <dbReference type="NCBI Taxonomy" id="307486"/>
    <lineage>
        <taxon>Bacteria</taxon>
        <taxon>Pseudomonadati</taxon>
        <taxon>Pseudomonadota</taxon>
        <taxon>Betaproteobacteria</taxon>
        <taxon>Burkholderiales</taxon>
        <taxon>Tepidimonas</taxon>
    </lineage>
</organism>
<evidence type="ECO:0000313" key="3">
    <source>
        <dbReference type="Proteomes" id="UP000317763"/>
    </source>
</evidence>
<reference evidence="2 3" key="1">
    <citation type="submission" date="2019-07" db="EMBL/GenBank/DDBJ databases">
        <title>Tepidimonas taiwanensis I1-1 draft genome.</title>
        <authorList>
            <person name="Da Costa M.S."/>
            <person name="Froufe H.J.C."/>
            <person name="Egas C."/>
            <person name="Albuquerque L."/>
        </authorList>
    </citation>
    <scope>NUCLEOTIDE SEQUENCE [LARGE SCALE GENOMIC DNA]</scope>
    <source>
        <strain evidence="2 3">I1-1</strain>
    </source>
</reference>
<keyword evidence="2" id="KW-0378">Hydrolase</keyword>
<dbReference type="CDD" id="cd18692">
    <property type="entry name" value="PIN_VapC-like"/>
    <property type="match status" value="1"/>
</dbReference>
<dbReference type="AlphaFoldDB" id="A0A554X6A1"/>
<protein>
    <submittedName>
        <fullName evidence="2">tRNA(fMet)-specific endonuclease VapC</fullName>
        <ecNumber evidence="2">3.1.-.-</ecNumber>
    </submittedName>
</protein>
<evidence type="ECO:0000259" key="1">
    <source>
        <dbReference type="Pfam" id="PF01850"/>
    </source>
</evidence>
<dbReference type="Gene3D" id="3.40.50.1010">
    <property type="entry name" value="5'-nuclease"/>
    <property type="match status" value="1"/>
</dbReference>
<dbReference type="GO" id="GO:0016787">
    <property type="term" value="F:hydrolase activity"/>
    <property type="evidence" value="ECO:0007669"/>
    <property type="project" value="UniProtKB-KW"/>
</dbReference>
<dbReference type="EMBL" id="VJOM01000015">
    <property type="protein sequence ID" value="TSE31364.1"/>
    <property type="molecule type" value="Genomic_DNA"/>
</dbReference>
<accession>A0A554X6A1</accession>
<dbReference type="STRING" id="307486.GCA_000807215_00778"/>
<dbReference type="Pfam" id="PF01850">
    <property type="entry name" value="PIN"/>
    <property type="match status" value="1"/>
</dbReference>
<comment type="caution">
    <text evidence="2">The sequence shown here is derived from an EMBL/GenBank/DDBJ whole genome shotgun (WGS) entry which is preliminary data.</text>
</comment>
<evidence type="ECO:0000313" key="2">
    <source>
        <dbReference type="EMBL" id="TSE31364.1"/>
    </source>
</evidence>
<feature type="domain" description="PIN" evidence="1">
    <location>
        <begin position="3"/>
        <end position="118"/>
    </location>
</feature>
<dbReference type="InterPro" id="IPR002716">
    <property type="entry name" value="PIN_dom"/>
</dbReference>
<dbReference type="EC" id="3.1.-.-" evidence="2"/>
<dbReference type="InterPro" id="IPR029060">
    <property type="entry name" value="PIN-like_dom_sf"/>
</dbReference>
<dbReference type="RefSeq" id="WP_043699495.1">
    <property type="nucleotide sequence ID" value="NZ_CP083911.1"/>
</dbReference>
<keyword evidence="2" id="KW-0540">Nuclease</keyword>